<reference evidence="1 2" key="1">
    <citation type="submission" date="2023-07" db="EMBL/GenBank/DDBJ databases">
        <title>Sorghum-associated microbial communities from plants grown in Nebraska, USA.</title>
        <authorList>
            <person name="Schachtman D."/>
        </authorList>
    </citation>
    <scope>NUCLEOTIDE SEQUENCE [LARGE SCALE GENOMIC DNA]</scope>
    <source>
        <strain evidence="1 2">4129</strain>
    </source>
</reference>
<keyword evidence="2" id="KW-1185">Reference proteome</keyword>
<proteinExistence type="predicted"/>
<gene>
    <name evidence="1" type="ORF">J2W48_001680</name>
</gene>
<dbReference type="PROSITE" id="PS51257">
    <property type="entry name" value="PROKAR_LIPOPROTEIN"/>
    <property type="match status" value="1"/>
</dbReference>
<evidence type="ECO:0000313" key="1">
    <source>
        <dbReference type="EMBL" id="MDR7209742.1"/>
    </source>
</evidence>
<evidence type="ECO:0000313" key="2">
    <source>
        <dbReference type="Proteomes" id="UP001269081"/>
    </source>
</evidence>
<protein>
    <submittedName>
        <fullName evidence="1">Uncharacterized protein</fullName>
    </submittedName>
</protein>
<comment type="caution">
    <text evidence="1">The sequence shown here is derived from an EMBL/GenBank/DDBJ whole genome shotgun (WGS) entry which is preliminary data.</text>
</comment>
<dbReference type="Proteomes" id="UP001269081">
    <property type="component" value="Unassembled WGS sequence"/>
</dbReference>
<dbReference type="EMBL" id="JAVDWQ010000004">
    <property type="protein sequence ID" value="MDR7209742.1"/>
    <property type="molecule type" value="Genomic_DNA"/>
</dbReference>
<accession>A0ABU1Y686</accession>
<sequence>MKKYFLFPIMLIAIISCSKDETTSEIVTKTSEVLDFSSMSKMDEKVDEIYAIKAEMETKTVQTYTSKSSSSKNNPSNNSISTILRSYNLDRLSNINKLREKLNFVSIQSIADEINSLQLVNPEKANKLFIKHNEFLKKNKYNLTETIFENRTSEVINEKGDVLINGKPVNFKISDSNNTTSKFITSSGKQGSFYDADFRYIIAFSAGRQTHKDDFGRTFFRYWTRLNAIYRDPTTKMMTPCPTFFGTNSNSIAGFSQSGYNPLAGFEYTREYPSGTGSEISSVSSQKWTAYQVEGGHIQGLYQPLVGNEFFLYVDFDYDSDLLKK</sequence>
<organism evidence="1 2">
    <name type="scientific">Flavobacterium piscis</name>
    <dbReference type="NCBI Taxonomy" id="1114874"/>
    <lineage>
        <taxon>Bacteria</taxon>
        <taxon>Pseudomonadati</taxon>
        <taxon>Bacteroidota</taxon>
        <taxon>Flavobacteriia</taxon>
        <taxon>Flavobacteriales</taxon>
        <taxon>Flavobacteriaceae</taxon>
        <taxon>Flavobacterium</taxon>
    </lineage>
</organism>
<name>A0ABU1Y686_9FLAO</name>
<dbReference type="RefSeq" id="WP_310280248.1">
    <property type="nucleotide sequence ID" value="NZ_JAVDWQ010000004.1"/>
</dbReference>